<dbReference type="RefSeq" id="XP_045098298.1">
    <property type="nucleotide sequence ID" value="XM_045242864.1"/>
</dbReference>
<name>B6IFP8_CAEBR</name>
<dbReference type="EMBL" id="HE600997">
    <property type="protein sequence ID" value="CAR98728.1"/>
    <property type="molecule type" value="Genomic_DNA"/>
</dbReference>
<dbReference type="Proteomes" id="UP000008549">
    <property type="component" value="Unassembled WGS sequence"/>
</dbReference>
<dbReference type="GeneID" id="68917009"/>
<dbReference type="KEGG" id="cbr:CBG_25523"/>
<reference evidence="1 2" key="2">
    <citation type="journal article" date="2011" name="PLoS Genet.">
        <title>Caenorhabditis briggsae recombinant inbred line genotypes reveal inter-strain incompatibility and the evolution of recombination.</title>
        <authorList>
            <person name="Ross J.A."/>
            <person name="Koboldt D.C."/>
            <person name="Staisch J.E."/>
            <person name="Chamberlin H.M."/>
            <person name="Gupta B.P."/>
            <person name="Miller R.D."/>
            <person name="Baird S.E."/>
            <person name="Haag E.S."/>
        </authorList>
    </citation>
    <scope>NUCLEOTIDE SEQUENCE [LARGE SCALE GENOMIC DNA]</scope>
    <source>
        <strain evidence="1 2">AF16</strain>
    </source>
</reference>
<protein>
    <submittedName>
        <fullName evidence="1">Protein CBG25523</fullName>
    </submittedName>
</protein>
<keyword evidence="2" id="KW-1185">Reference proteome</keyword>
<proteinExistence type="predicted"/>
<sequence length="12" mass="1340">MEPLTLKNSHGL</sequence>
<evidence type="ECO:0000313" key="1">
    <source>
        <dbReference type="EMBL" id="CAR98728.1"/>
    </source>
</evidence>
<dbReference type="CTD" id="68917009"/>
<evidence type="ECO:0000313" key="2">
    <source>
        <dbReference type="Proteomes" id="UP000008549"/>
    </source>
</evidence>
<accession>B6IFP8</accession>
<dbReference type="InParanoid" id="B6IFP8"/>
<organism evidence="1 2">
    <name type="scientific">Caenorhabditis briggsae</name>
    <dbReference type="NCBI Taxonomy" id="6238"/>
    <lineage>
        <taxon>Eukaryota</taxon>
        <taxon>Metazoa</taxon>
        <taxon>Ecdysozoa</taxon>
        <taxon>Nematoda</taxon>
        <taxon>Chromadorea</taxon>
        <taxon>Rhabditida</taxon>
        <taxon>Rhabditina</taxon>
        <taxon>Rhabditomorpha</taxon>
        <taxon>Rhabditoidea</taxon>
        <taxon>Rhabditidae</taxon>
        <taxon>Peloderinae</taxon>
        <taxon>Caenorhabditis</taxon>
    </lineage>
</organism>
<gene>
    <name evidence="1" type="ORF">CBG25523</name>
    <name evidence="1" type="ORF">CBG_25523</name>
</gene>
<reference evidence="1 2" key="1">
    <citation type="journal article" date="2003" name="PLoS Biol.">
        <title>The genome sequence of Caenorhabditis briggsae: a platform for comparative genomics.</title>
        <authorList>
            <person name="Stein L.D."/>
            <person name="Bao Z."/>
            <person name="Blasiar D."/>
            <person name="Blumenthal T."/>
            <person name="Brent M.R."/>
            <person name="Chen N."/>
            <person name="Chinwalla A."/>
            <person name="Clarke L."/>
            <person name="Clee C."/>
            <person name="Coghlan A."/>
            <person name="Coulson A."/>
            <person name="D'Eustachio P."/>
            <person name="Fitch D.H."/>
            <person name="Fulton L.A."/>
            <person name="Fulton R.E."/>
            <person name="Griffiths-Jones S."/>
            <person name="Harris T.W."/>
            <person name="Hillier L.W."/>
            <person name="Kamath R."/>
            <person name="Kuwabara P.E."/>
            <person name="Mardis E.R."/>
            <person name="Marra M.A."/>
            <person name="Miner T.L."/>
            <person name="Minx P."/>
            <person name="Mullikin J.C."/>
            <person name="Plumb R.W."/>
            <person name="Rogers J."/>
            <person name="Schein J.E."/>
            <person name="Sohrmann M."/>
            <person name="Spieth J."/>
            <person name="Stajich J.E."/>
            <person name="Wei C."/>
            <person name="Willey D."/>
            <person name="Wilson R.K."/>
            <person name="Durbin R."/>
            <person name="Waterston R.H."/>
        </authorList>
    </citation>
    <scope>NUCLEOTIDE SEQUENCE [LARGE SCALE GENOMIC DNA]</scope>
    <source>
        <strain evidence="1 2">AF16</strain>
    </source>
</reference>